<reference evidence="3 4" key="1">
    <citation type="journal article" date="2011" name="BMC Genomics">
        <title>Comparative genomics reveals diversity among xanthomonads infecting tomato and pepper.</title>
        <authorList>
            <person name="Potnis N."/>
            <person name="Krasileva K."/>
            <person name="Chow V."/>
            <person name="Almeida N.F."/>
            <person name="Patil P.B."/>
            <person name="Ryan R.P."/>
            <person name="Sharlach M."/>
            <person name="Behlau F."/>
            <person name="Dow J.M."/>
            <person name="Momol M.T."/>
            <person name="White F.F."/>
            <person name="Preston J.F."/>
            <person name="Vinatzer B.A."/>
            <person name="Koebnik R."/>
            <person name="Setubal J.C."/>
            <person name="Norman D.J."/>
            <person name="Staskawicz B.J."/>
            <person name="Jones J.B."/>
        </authorList>
    </citation>
    <scope>NUCLEOTIDE SEQUENCE [LARGE SCALE GENOMIC DNA]</scope>
    <source>
        <strain evidence="3 4">ATCC 35937</strain>
    </source>
</reference>
<dbReference type="Proteomes" id="UP000003299">
    <property type="component" value="Unassembled WGS sequence"/>
</dbReference>
<evidence type="ECO:0000256" key="1">
    <source>
        <dbReference type="SAM" id="MobiDB-lite"/>
    </source>
</evidence>
<evidence type="ECO:0000313" key="4">
    <source>
        <dbReference type="Proteomes" id="UP000003299"/>
    </source>
</evidence>
<protein>
    <submittedName>
        <fullName evidence="3">Uncharacterized protein</fullName>
    </submittedName>
</protein>
<accession>F0BDZ5</accession>
<feature type="region of interest" description="Disordered" evidence="1">
    <location>
        <begin position="57"/>
        <end position="99"/>
    </location>
</feature>
<sequence length="99" mass="10796">MIMCTRQGIAGQYTQAAGHPQMQQRTTSGISIHQQILGTSTDLRNGGSGKQAFDLLGDGPTQVRPAQNHPVDTLPDQMRRKSAHGSFDFGQLRHQGIQK</sequence>
<dbReference type="EMBL" id="AEQV01000073">
    <property type="protein sequence ID" value="EGD09394.1"/>
    <property type="molecule type" value="Genomic_DNA"/>
</dbReference>
<dbReference type="AlphaFoldDB" id="F0BDZ5"/>
<dbReference type="EMBL" id="AEQV01000272">
    <property type="protein sequence ID" value="EGD06916.1"/>
    <property type="molecule type" value="Genomic_DNA"/>
</dbReference>
<organism evidence="3 4">
    <name type="scientific">Xanthomonas vesicatoria ATCC 35937</name>
    <dbReference type="NCBI Taxonomy" id="925775"/>
    <lineage>
        <taxon>Bacteria</taxon>
        <taxon>Pseudomonadati</taxon>
        <taxon>Pseudomonadota</taxon>
        <taxon>Gammaproteobacteria</taxon>
        <taxon>Lysobacterales</taxon>
        <taxon>Lysobacteraceae</taxon>
        <taxon>Xanthomonas</taxon>
    </lineage>
</organism>
<name>F0BDZ5_9XANT</name>
<evidence type="ECO:0000313" key="3">
    <source>
        <dbReference type="EMBL" id="EGD09394.1"/>
    </source>
</evidence>
<comment type="caution">
    <text evidence="3">The sequence shown here is derived from an EMBL/GenBank/DDBJ whole genome shotgun (WGS) entry which is preliminary data.</text>
</comment>
<proteinExistence type="predicted"/>
<evidence type="ECO:0000313" key="2">
    <source>
        <dbReference type="EMBL" id="EGD06916.1"/>
    </source>
</evidence>
<gene>
    <name evidence="3" type="ORF">XVE_2366</name>
    <name evidence="2" type="ORF">XVE_4900</name>
</gene>